<proteinExistence type="predicted"/>
<dbReference type="Gene3D" id="1.10.3210.10">
    <property type="entry name" value="Hypothetical protein af1432"/>
    <property type="match status" value="1"/>
</dbReference>
<dbReference type="Pfam" id="PF08668">
    <property type="entry name" value="HDOD"/>
    <property type="match status" value="1"/>
</dbReference>
<comment type="caution">
    <text evidence="2">The sequence shown here is derived from an EMBL/GenBank/DDBJ whole genome shotgun (WGS) entry which is preliminary data.</text>
</comment>
<evidence type="ECO:0000313" key="2">
    <source>
        <dbReference type="EMBL" id="MBD3925052.1"/>
    </source>
</evidence>
<keyword evidence="3" id="KW-1185">Reference proteome</keyword>
<dbReference type="Proteomes" id="UP000618818">
    <property type="component" value="Unassembled WGS sequence"/>
</dbReference>
<sequence length="126" mass="13893">MTTAPLVDPADLLETERVVFGLTHADIGAAVVEAWGLPLTIVDGIRDHHEAHEDLSAVSAAVALACAMSFEITTRDTDPEEQESEVARRREVTPLMKILQLDDDDYREIVARSSERFDEVADRYGG</sequence>
<dbReference type="EMBL" id="JACXYZ010000001">
    <property type="protein sequence ID" value="MBD3925052.1"/>
    <property type="molecule type" value="Genomic_DNA"/>
</dbReference>
<reference evidence="2 3" key="1">
    <citation type="submission" date="2020-09" db="EMBL/GenBank/DDBJ databases">
        <title>novel species in genus Nocardioides.</title>
        <authorList>
            <person name="Zhang G."/>
        </authorList>
    </citation>
    <scope>NUCLEOTIDE SEQUENCE [LARGE SCALE GENOMIC DNA]</scope>
    <source>
        <strain evidence="2 3">KCTC 39551</strain>
    </source>
</reference>
<dbReference type="RefSeq" id="WP_191194751.1">
    <property type="nucleotide sequence ID" value="NZ_JACXYZ010000001.1"/>
</dbReference>
<accession>A0ABR8NAA0</accession>
<organism evidence="2 3">
    <name type="scientific">Nocardioides cavernae</name>
    <dbReference type="NCBI Taxonomy" id="1921566"/>
    <lineage>
        <taxon>Bacteria</taxon>
        <taxon>Bacillati</taxon>
        <taxon>Actinomycetota</taxon>
        <taxon>Actinomycetes</taxon>
        <taxon>Propionibacteriales</taxon>
        <taxon>Nocardioidaceae</taxon>
        <taxon>Nocardioides</taxon>
    </lineage>
</organism>
<feature type="domain" description="HDOD" evidence="1">
    <location>
        <begin position="11"/>
        <end position="50"/>
    </location>
</feature>
<gene>
    <name evidence="2" type="ORF">IEZ26_10505</name>
</gene>
<protein>
    <submittedName>
        <fullName evidence="2">HDOD domain-containing protein</fullName>
    </submittedName>
</protein>
<name>A0ABR8NAA0_9ACTN</name>
<evidence type="ECO:0000313" key="3">
    <source>
        <dbReference type="Proteomes" id="UP000618818"/>
    </source>
</evidence>
<evidence type="ECO:0000259" key="1">
    <source>
        <dbReference type="Pfam" id="PF08668"/>
    </source>
</evidence>
<dbReference type="InterPro" id="IPR013976">
    <property type="entry name" value="HDOD"/>
</dbReference>
<dbReference type="SUPFAM" id="SSF109604">
    <property type="entry name" value="HD-domain/PDEase-like"/>
    <property type="match status" value="1"/>
</dbReference>